<sequence length="76" mass="8522">MDIDKLIEQINKNFRPPFVEDGLVEAWRGVKGDFCLRIGKRDIQLRESGDFVGAGTCLLEDDQAALDAEVDRARGK</sequence>
<protein>
    <submittedName>
        <fullName evidence="1">Uncharacterized protein</fullName>
    </submittedName>
</protein>
<organism evidence="1">
    <name type="scientific">marine sediment metagenome</name>
    <dbReference type="NCBI Taxonomy" id="412755"/>
    <lineage>
        <taxon>unclassified sequences</taxon>
        <taxon>metagenomes</taxon>
        <taxon>ecological metagenomes</taxon>
    </lineage>
</organism>
<proteinExistence type="predicted"/>
<name>A0A0F9H9I7_9ZZZZ</name>
<dbReference type="AlphaFoldDB" id="A0A0F9H9I7"/>
<gene>
    <name evidence="1" type="ORF">LCGC14_1730630</name>
</gene>
<accession>A0A0F9H9I7</accession>
<comment type="caution">
    <text evidence="1">The sequence shown here is derived from an EMBL/GenBank/DDBJ whole genome shotgun (WGS) entry which is preliminary data.</text>
</comment>
<dbReference type="EMBL" id="LAZR01015701">
    <property type="protein sequence ID" value="KKM07764.1"/>
    <property type="molecule type" value="Genomic_DNA"/>
</dbReference>
<reference evidence="1" key="1">
    <citation type="journal article" date="2015" name="Nature">
        <title>Complex archaea that bridge the gap between prokaryotes and eukaryotes.</title>
        <authorList>
            <person name="Spang A."/>
            <person name="Saw J.H."/>
            <person name="Jorgensen S.L."/>
            <person name="Zaremba-Niedzwiedzka K."/>
            <person name="Martijn J."/>
            <person name="Lind A.E."/>
            <person name="van Eijk R."/>
            <person name="Schleper C."/>
            <person name="Guy L."/>
            <person name="Ettema T.J."/>
        </authorList>
    </citation>
    <scope>NUCLEOTIDE SEQUENCE</scope>
</reference>
<evidence type="ECO:0000313" key="1">
    <source>
        <dbReference type="EMBL" id="KKM07764.1"/>
    </source>
</evidence>